<proteinExistence type="inferred from homology"/>
<dbReference type="InterPro" id="IPR000717">
    <property type="entry name" value="PCI_dom"/>
</dbReference>
<evidence type="ECO:0000313" key="9">
    <source>
        <dbReference type="EMBL" id="KAF7510924.1"/>
    </source>
</evidence>
<evidence type="ECO:0000256" key="3">
    <source>
        <dbReference type="ARBA" id="ARBA00010417"/>
    </source>
</evidence>
<accession>A0A8H7E574</accession>
<dbReference type="GO" id="GO:0008180">
    <property type="term" value="C:COP9 signalosome"/>
    <property type="evidence" value="ECO:0007669"/>
    <property type="project" value="UniProtKB-KW"/>
</dbReference>
<dbReference type="Proteomes" id="UP000606974">
    <property type="component" value="Unassembled WGS sequence"/>
</dbReference>
<dbReference type="Pfam" id="PF01399">
    <property type="entry name" value="PCI"/>
    <property type="match status" value="1"/>
</dbReference>
<comment type="subcellular location">
    <subcellularLocation>
        <location evidence="2">Cytoplasm</location>
    </subcellularLocation>
    <subcellularLocation>
        <location evidence="1">Nucleus</location>
    </subcellularLocation>
</comment>
<organism evidence="9 10">
    <name type="scientific">Endocarpon pusillum</name>
    <dbReference type="NCBI Taxonomy" id="364733"/>
    <lineage>
        <taxon>Eukaryota</taxon>
        <taxon>Fungi</taxon>
        <taxon>Dikarya</taxon>
        <taxon>Ascomycota</taxon>
        <taxon>Pezizomycotina</taxon>
        <taxon>Eurotiomycetes</taxon>
        <taxon>Chaetothyriomycetidae</taxon>
        <taxon>Verrucariales</taxon>
        <taxon>Verrucariaceae</taxon>
        <taxon>Endocarpon</taxon>
    </lineage>
</organism>
<evidence type="ECO:0000256" key="1">
    <source>
        <dbReference type="ARBA" id="ARBA00004123"/>
    </source>
</evidence>
<evidence type="ECO:0000256" key="2">
    <source>
        <dbReference type="ARBA" id="ARBA00004496"/>
    </source>
</evidence>
<dbReference type="SUPFAM" id="SSF46785">
    <property type="entry name" value="Winged helix' DNA-binding domain"/>
    <property type="match status" value="1"/>
</dbReference>
<evidence type="ECO:0000313" key="10">
    <source>
        <dbReference type="Proteomes" id="UP000606974"/>
    </source>
</evidence>
<dbReference type="InterPro" id="IPR036390">
    <property type="entry name" value="WH_DNA-bd_sf"/>
</dbReference>
<comment type="similarity">
    <text evidence="3">Belongs to the CSN4 family.</text>
</comment>
<dbReference type="OrthoDB" id="295656at2759"/>
<keyword evidence="5" id="KW-0963">Cytoplasm</keyword>
<keyword evidence="10" id="KW-1185">Reference proteome</keyword>
<feature type="domain" description="PCI" evidence="8">
    <location>
        <begin position="202"/>
        <end position="378"/>
    </location>
</feature>
<gene>
    <name evidence="9" type="ORF">GJ744_005754</name>
</gene>
<keyword evidence="7" id="KW-0539">Nucleus</keyword>
<evidence type="ECO:0000256" key="5">
    <source>
        <dbReference type="ARBA" id="ARBA00022490"/>
    </source>
</evidence>
<protein>
    <recommendedName>
        <fullName evidence="4">COP9 signalosome complex subunit 4</fullName>
    </recommendedName>
</protein>
<evidence type="ECO:0000256" key="7">
    <source>
        <dbReference type="ARBA" id="ARBA00023242"/>
    </source>
</evidence>
<dbReference type="PROSITE" id="PS50250">
    <property type="entry name" value="PCI"/>
    <property type="match status" value="1"/>
</dbReference>
<comment type="caution">
    <text evidence="9">The sequence shown here is derived from an EMBL/GenBank/DDBJ whole genome shotgun (WGS) entry which is preliminary data.</text>
</comment>
<name>A0A8H7E574_9EURO</name>
<evidence type="ECO:0000259" key="8">
    <source>
        <dbReference type="PROSITE" id="PS50250"/>
    </source>
</evidence>
<dbReference type="GO" id="GO:0005829">
    <property type="term" value="C:cytosol"/>
    <property type="evidence" value="ECO:0007669"/>
    <property type="project" value="TreeGrafter"/>
</dbReference>
<dbReference type="InterPro" id="IPR040134">
    <property type="entry name" value="PSMD12/CSN4"/>
</dbReference>
<dbReference type="AlphaFoldDB" id="A0A8H7E574"/>
<dbReference type="Pfam" id="PF22241">
    <property type="entry name" value="PSMD12-CSN4_N"/>
    <property type="match status" value="1"/>
</dbReference>
<reference evidence="9" key="1">
    <citation type="submission" date="2020-02" db="EMBL/GenBank/DDBJ databases">
        <authorList>
            <person name="Palmer J.M."/>
        </authorList>
    </citation>
    <scope>NUCLEOTIDE SEQUENCE</scope>
    <source>
        <strain evidence="9">EPUS1.4</strain>
        <tissue evidence="9">Thallus</tissue>
    </source>
</reference>
<keyword evidence="6" id="KW-0736">Signalosome</keyword>
<dbReference type="PANTHER" id="PTHR10855">
    <property type="entry name" value="26S PROTEASOME NON-ATPASE REGULATORY SUBUNIT 12/COP9 SIGNALOSOME COMPLEX SUBUNIT 4"/>
    <property type="match status" value="1"/>
</dbReference>
<sequence>MASADTTAGLESLSNASQDAKPKLYNNLLDQITTSETSTDQLTADLVALSDSILSGSLSIVATRPLLTNFIQSLSKLSPDTIVTVGSYVLSAFQSQSTTFEEQEALLREALCTAYEAQEDYTSAAKALQGIHLDTSQRQITDEAKVQMWIKIVRLYLEDDDTVSAEQALNKIKNLPSSNQTLASNSDLKLHYQLSQARILDARRKFLDASAEYLNVSLSPDVAEDDRLQALSAAIKTAILAPAGPQRSKTLGKLYKDERASETEEYSILEKMFLDRLLSAEEVDTFAASLLPHQLAQTADGSTVLAKAVIEHNLLAASRLYENISTMALGKILGLEGGREETAAEKAEDYAARMMEQGRLKGKIDQIDGVISFEIQDGVQAGSNERELRMWDYGVQGLVEDVERCAAGISEAFPELTAERMVH</sequence>
<dbReference type="PANTHER" id="PTHR10855:SF2">
    <property type="entry name" value="COP9 SIGNALOSOME COMPLEX SUBUNIT 4"/>
    <property type="match status" value="1"/>
</dbReference>
<dbReference type="SMART" id="SM00088">
    <property type="entry name" value="PINT"/>
    <property type="match status" value="1"/>
</dbReference>
<dbReference type="EMBL" id="JAACFV010000025">
    <property type="protein sequence ID" value="KAF7510924.1"/>
    <property type="molecule type" value="Genomic_DNA"/>
</dbReference>
<dbReference type="Gene3D" id="1.10.10.10">
    <property type="entry name" value="Winged helix-like DNA-binding domain superfamily/Winged helix DNA-binding domain"/>
    <property type="match status" value="1"/>
</dbReference>
<evidence type="ECO:0000256" key="4">
    <source>
        <dbReference type="ARBA" id="ARBA00014881"/>
    </source>
</evidence>
<dbReference type="InterPro" id="IPR054559">
    <property type="entry name" value="PSMD12-CSN4-like_N"/>
</dbReference>
<evidence type="ECO:0000256" key="6">
    <source>
        <dbReference type="ARBA" id="ARBA00022790"/>
    </source>
</evidence>
<dbReference type="InterPro" id="IPR036388">
    <property type="entry name" value="WH-like_DNA-bd_sf"/>
</dbReference>